<feature type="region of interest" description="Disordered" evidence="1">
    <location>
        <begin position="1"/>
        <end position="37"/>
    </location>
</feature>
<evidence type="ECO:0000256" key="1">
    <source>
        <dbReference type="SAM" id="MobiDB-lite"/>
    </source>
</evidence>
<dbReference type="EMBL" id="JAGIZB010000012">
    <property type="protein sequence ID" value="MBP0445818.1"/>
    <property type="molecule type" value="Genomic_DNA"/>
</dbReference>
<reference evidence="2 3" key="1">
    <citation type="submission" date="2021-03" db="EMBL/GenBank/DDBJ databases">
        <authorList>
            <person name="So Y."/>
        </authorList>
    </citation>
    <scope>NUCLEOTIDE SEQUENCE [LARGE SCALE GENOMIC DNA]</scope>
    <source>
        <strain evidence="2 3">SSH11</strain>
    </source>
</reference>
<comment type="caution">
    <text evidence="2">The sequence shown here is derived from an EMBL/GenBank/DDBJ whole genome shotgun (WGS) entry which is preliminary data.</text>
</comment>
<protein>
    <submittedName>
        <fullName evidence="2">Uncharacterized protein</fullName>
    </submittedName>
</protein>
<evidence type="ECO:0000313" key="3">
    <source>
        <dbReference type="Proteomes" id="UP000681594"/>
    </source>
</evidence>
<proteinExistence type="predicted"/>
<accession>A0ABS4AFP3</accession>
<sequence length="48" mass="4634">MAAASIAVPEQEASSLPRDEANGATCRGAPGHGEGPRAAAVVAGADFV</sequence>
<name>A0ABS4AFP3_9PROT</name>
<dbReference type="Proteomes" id="UP000681594">
    <property type="component" value="Unassembled WGS sequence"/>
</dbReference>
<evidence type="ECO:0000313" key="2">
    <source>
        <dbReference type="EMBL" id="MBP0445818.1"/>
    </source>
</evidence>
<dbReference type="RefSeq" id="WP_209380085.1">
    <property type="nucleotide sequence ID" value="NZ_JAGIZB010000012.1"/>
</dbReference>
<organism evidence="2 3">
    <name type="scientific">Pararoseomonas baculiformis</name>
    <dbReference type="NCBI Taxonomy" id="2820812"/>
    <lineage>
        <taxon>Bacteria</taxon>
        <taxon>Pseudomonadati</taxon>
        <taxon>Pseudomonadota</taxon>
        <taxon>Alphaproteobacteria</taxon>
        <taxon>Acetobacterales</taxon>
        <taxon>Acetobacteraceae</taxon>
        <taxon>Pararoseomonas</taxon>
    </lineage>
</organism>
<keyword evidence="3" id="KW-1185">Reference proteome</keyword>
<gene>
    <name evidence="2" type="ORF">J8J14_13640</name>
</gene>